<feature type="compositionally biased region" description="Basic and acidic residues" evidence="1">
    <location>
        <begin position="30"/>
        <end position="46"/>
    </location>
</feature>
<gene>
    <name evidence="2" type="ORF">DEM27_23775</name>
</gene>
<accession>A0A2U2DKV3</accession>
<evidence type="ECO:0000256" key="1">
    <source>
        <dbReference type="SAM" id="MobiDB-lite"/>
    </source>
</evidence>
<dbReference type="Proteomes" id="UP000245252">
    <property type="component" value="Unassembled WGS sequence"/>
</dbReference>
<dbReference type="AlphaFoldDB" id="A0A2U2DKV3"/>
<protein>
    <submittedName>
        <fullName evidence="2">Uncharacterized protein</fullName>
    </submittedName>
</protein>
<dbReference type="RefSeq" id="WP_109460730.1">
    <property type="nucleotide sequence ID" value="NZ_QFBC01000013.1"/>
</dbReference>
<name>A0A2U2DKV3_9HYPH</name>
<sequence>MAKPTADYELDHNSTAHPADEKATPQLEPPIKESSEHTRKSHKDPDLQPIHHSSKRGKRVNT</sequence>
<keyword evidence="3" id="KW-1185">Reference proteome</keyword>
<evidence type="ECO:0000313" key="2">
    <source>
        <dbReference type="EMBL" id="PWE53934.1"/>
    </source>
</evidence>
<dbReference type="EMBL" id="QFBC01000013">
    <property type="protein sequence ID" value="PWE53934.1"/>
    <property type="molecule type" value="Genomic_DNA"/>
</dbReference>
<evidence type="ECO:0000313" key="3">
    <source>
        <dbReference type="Proteomes" id="UP000245252"/>
    </source>
</evidence>
<organism evidence="2 3">
    <name type="scientific">Metarhizobium album</name>
    <dbReference type="NCBI Taxonomy" id="2182425"/>
    <lineage>
        <taxon>Bacteria</taxon>
        <taxon>Pseudomonadati</taxon>
        <taxon>Pseudomonadota</taxon>
        <taxon>Alphaproteobacteria</taxon>
        <taxon>Hyphomicrobiales</taxon>
        <taxon>Rhizobiaceae</taxon>
        <taxon>Metarhizobium</taxon>
    </lineage>
</organism>
<feature type="compositionally biased region" description="Basic residues" evidence="1">
    <location>
        <begin position="52"/>
        <end position="62"/>
    </location>
</feature>
<proteinExistence type="predicted"/>
<reference evidence="2 3" key="1">
    <citation type="submission" date="2018-05" db="EMBL/GenBank/DDBJ databases">
        <title>The draft genome of strain NS-104.</title>
        <authorList>
            <person name="Hang P."/>
            <person name="Jiang J."/>
        </authorList>
    </citation>
    <scope>NUCLEOTIDE SEQUENCE [LARGE SCALE GENOMIC DNA]</scope>
    <source>
        <strain evidence="2 3">NS-104</strain>
    </source>
</reference>
<comment type="caution">
    <text evidence="2">The sequence shown here is derived from an EMBL/GenBank/DDBJ whole genome shotgun (WGS) entry which is preliminary data.</text>
</comment>
<feature type="compositionally biased region" description="Basic and acidic residues" evidence="1">
    <location>
        <begin position="9"/>
        <end position="23"/>
    </location>
</feature>
<feature type="region of interest" description="Disordered" evidence="1">
    <location>
        <begin position="1"/>
        <end position="62"/>
    </location>
</feature>